<dbReference type="CDD" id="cd16429">
    <property type="entry name" value="VirB10"/>
    <property type="match status" value="1"/>
</dbReference>
<evidence type="ECO:0000256" key="2">
    <source>
        <dbReference type="ARBA" id="ARBA00010265"/>
    </source>
</evidence>
<evidence type="ECO:0000313" key="10">
    <source>
        <dbReference type="Proteomes" id="UP000032668"/>
    </source>
</evidence>
<keyword evidence="6 8" id="KW-0472">Membrane</keyword>
<dbReference type="OrthoDB" id="9807354at2"/>
<evidence type="ECO:0000256" key="6">
    <source>
        <dbReference type="ARBA" id="ARBA00023136"/>
    </source>
</evidence>
<organism evidence="9 10">
    <name type="scientific">Acidocella aminolytica 101 = DSM 11237</name>
    <dbReference type="NCBI Taxonomy" id="1120923"/>
    <lineage>
        <taxon>Bacteria</taxon>
        <taxon>Pseudomonadati</taxon>
        <taxon>Pseudomonadota</taxon>
        <taxon>Alphaproteobacteria</taxon>
        <taxon>Acetobacterales</taxon>
        <taxon>Acidocellaceae</taxon>
        <taxon>Acidocella</taxon>
    </lineage>
</organism>
<evidence type="ECO:0000256" key="7">
    <source>
        <dbReference type="SAM" id="MobiDB-lite"/>
    </source>
</evidence>
<evidence type="ECO:0000256" key="8">
    <source>
        <dbReference type="SAM" id="Phobius"/>
    </source>
</evidence>
<evidence type="ECO:0000313" key="9">
    <source>
        <dbReference type="EMBL" id="GAN80597.1"/>
    </source>
</evidence>
<sequence length="401" mass="40620">MSGQVPGGQQTPGSAPAAQTSAAQTASQAGGSPVEDGRSPVAGTARRELSIGTKLGLLALIGVLGLGFIWFNALFSHKRAVGRGAVPALYTSGGEVFAAPPAQATKPVVQTLPTPTDAQAPLLGSASQSSPQSAPILAYSGSSVPVPVQQASASTASAQPGGAVVPPAPDQSPLAARLKPTVLDGEQATVMRHPDMVITEGTIIPCTLQTAIDSQLPGLVTCVVPIDIRGATGNVVLLDRGTKIIGQLETGLLQGQNRVFVDWTRAETPDHVIVTLDSPGSDELGRAGLPGAVNNHFWDRFGGALMLTLVQGGLQAGTLAAAGNGNNNSTSQQAALGFVYAAQSNGQSVANTALANSINIPPTLTKNQGDTVSLIVAHDLDFSSVYRLRLDNIGAETGDGG</sequence>
<dbReference type="Gene3D" id="2.40.128.260">
    <property type="entry name" value="Type IV secretion system, VirB10/TraB/TrbI"/>
    <property type="match status" value="2"/>
</dbReference>
<evidence type="ECO:0000256" key="5">
    <source>
        <dbReference type="ARBA" id="ARBA00022989"/>
    </source>
</evidence>
<name>A0A0D6PFX5_9PROT</name>
<protein>
    <submittedName>
        <fullName evidence="9">Secretion system type IV protein VirB10</fullName>
    </submittedName>
</protein>
<dbReference type="EMBL" id="BANC01000053">
    <property type="protein sequence ID" value="GAN80597.1"/>
    <property type="molecule type" value="Genomic_DNA"/>
</dbReference>
<dbReference type="RefSeq" id="WP_052948363.1">
    <property type="nucleotide sequence ID" value="NZ_BANC01000053.1"/>
</dbReference>
<dbReference type="GO" id="GO:0005886">
    <property type="term" value="C:plasma membrane"/>
    <property type="evidence" value="ECO:0007669"/>
    <property type="project" value="UniProtKB-SubCell"/>
</dbReference>
<accession>A0A0D6PFX5</accession>
<evidence type="ECO:0000256" key="1">
    <source>
        <dbReference type="ARBA" id="ARBA00004162"/>
    </source>
</evidence>
<dbReference type="NCBIfam" id="NF038091">
    <property type="entry name" value="T4SS_VirB10"/>
    <property type="match status" value="1"/>
</dbReference>
<evidence type="ECO:0000256" key="3">
    <source>
        <dbReference type="ARBA" id="ARBA00022475"/>
    </source>
</evidence>
<proteinExistence type="inferred from homology"/>
<feature type="transmembrane region" description="Helical" evidence="8">
    <location>
        <begin position="55"/>
        <end position="75"/>
    </location>
</feature>
<keyword evidence="4 8" id="KW-0812">Transmembrane</keyword>
<comment type="similarity">
    <text evidence="2">Belongs to the TrbI/VirB10 family.</text>
</comment>
<dbReference type="InterPro" id="IPR005498">
    <property type="entry name" value="T4SS_VirB10/TraB/TrbI"/>
</dbReference>
<comment type="subcellular location">
    <subcellularLocation>
        <location evidence="1">Cell membrane</location>
        <topology evidence="1">Single-pass membrane protein</topology>
    </subcellularLocation>
</comment>
<dbReference type="Proteomes" id="UP000032668">
    <property type="component" value="Unassembled WGS sequence"/>
</dbReference>
<evidence type="ECO:0000256" key="4">
    <source>
        <dbReference type="ARBA" id="ARBA00022692"/>
    </source>
</evidence>
<feature type="compositionally biased region" description="Low complexity" evidence="7">
    <location>
        <begin position="11"/>
        <end position="33"/>
    </location>
</feature>
<keyword evidence="10" id="KW-1185">Reference proteome</keyword>
<keyword evidence="3" id="KW-1003">Cell membrane</keyword>
<reference evidence="9 10" key="1">
    <citation type="submission" date="2012-11" db="EMBL/GenBank/DDBJ databases">
        <title>Whole genome sequence of Acidocella aminolytica 101 = DSM 11237.</title>
        <authorList>
            <person name="Azuma Y."/>
            <person name="Higashiura N."/>
            <person name="Hirakawa H."/>
            <person name="Matsushita K."/>
        </authorList>
    </citation>
    <scope>NUCLEOTIDE SEQUENCE [LARGE SCALE GENOMIC DNA]</scope>
    <source>
        <strain evidence="10">101 / DSM 11237</strain>
    </source>
</reference>
<gene>
    <name evidence="9" type="ORF">Aam_054_018</name>
</gene>
<comment type="caution">
    <text evidence="9">The sequence shown here is derived from an EMBL/GenBank/DDBJ whole genome shotgun (WGS) entry which is preliminary data.</text>
</comment>
<feature type="region of interest" description="Disordered" evidence="7">
    <location>
        <begin position="1"/>
        <end position="41"/>
    </location>
</feature>
<feature type="compositionally biased region" description="Low complexity" evidence="7">
    <location>
        <begin position="152"/>
        <end position="165"/>
    </location>
</feature>
<feature type="region of interest" description="Disordered" evidence="7">
    <location>
        <begin position="152"/>
        <end position="171"/>
    </location>
</feature>
<dbReference type="STRING" id="1120923.SAMN02746095_02520"/>
<dbReference type="Pfam" id="PF03743">
    <property type="entry name" value="TrbI"/>
    <property type="match status" value="1"/>
</dbReference>
<dbReference type="AlphaFoldDB" id="A0A0D6PFX5"/>
<keyword evidence="5 8" id="KW-1133">Transmembrane helix</keyword>
<dbReference type="InterPro" id="IPR047695">
    <property type="entry name" value="T4SS_VirB10/PtlG"/>
</dbReference>
<dbReference type="InterPro" id="IPR042217">
    <property type="entry name" value="T4SS_VirB10/TrbI"/>
</dbReference>